<dbReference type="InterPro" id="IPR014719">
    <property type="entry name" value="Ribosomal_bL12_C/ClpS-like"/>
</dbReference>
<reference evidence="7" key="2">
    <citation type="submission" date="2019-10" db="EMBL/GenBank/DDBJ databases">
        <title>A de novo genome assembly of a pear dwarfing rootstock.</title>
        <authorList>
            <person name="Wang F."/>
            <person name="Wang J."/>
            <person name="Li S."/>
            <person name="Zhang Y."/>
            <person name="Fang M."/>
            <person name="Ma L."/>
            <person name="Zhao Y."/>
            <person name="Jiang S."/>
        </authorList>
    </citation>
    <scope>NUCLEOTIDE SEQUENCE [LARGE SCALE GENOMIC DNA]</scope>
</reference>
<reference evidence="6 7" key="3">
    <citation type="submission" date="2019-11" db="EMBL/GenBank/DDBJ databases">
        <title>A de novo genome assembly of a pear dwarfing rootstock.</title>
        <authorList>
            <person name="Wang F."/>
            <person name="Wang J."/>
            <person name="Li S."/>
            <person name="Zhang Y."/>
            <person name="Fang M."/>
            <person name="Ma L."/>
            <person name="Zhao Y."/>
            <person name="Jiang S."/>
        </authorList>
    </citation>
    <scope>NUCLEOTIDE SEQUENCE [LARGE SCALE GENOMIC DNA]</scope>
    <source>
        <strain evidence="6">S2</strain>
        <tissue evidence="6">Leaf</tissue>
    </source>
</reference>
<keyword evidence="7" id="KW-1185">Reference proteome</keyword>
<evidence type="ECO:0000259" key="4">
    <source>
        <dbReference type="Pfam" id="PF00542"/>
    </source>
</evidence>
<dbReference type="Proteomes" id="UP000327157">
    <property type="component" value="Chromosome 15"/>
</dbReference>
<dbReference type="PANTHER" id="PTHR45987">
    <property type="entry name" value="39S RIBOSOMAL PROTEIN L12"/>
    <property type="match status" value="1"/>
</dbReference>
<dbReference type="PANTHER" id="PTHR45987:SF4">
    <property type="entry name" value="LARGE RIBOSOMAL SUBUNIT PROTEIN BL12M"/>
    <property type="match status" value="1"/>
</dbReference>
<dbReference type="SUPFAM" id="SSF54736">
    <property type="entry name" value="ClpS-like"/>
    <property type="match status" value="1"/>
</dbReference>
<dbReference type="CDD" id="cd00387">
    <property type="entry name" value="Ribosomal_L7_L12"/>
    <property type="match status" value="1"/>
</dbReference>
<feature type="domain" description="Large ribosomal subunit protein bL12 C-terminal" evidence="4">
    <location>
        <begin position="126"/>
        <end position="192"/>
    </location>
</feature>
<keyword evidence="2 6" id="KW-0689">Ribosomal protein</keyword>
<dbReference type="FunFam" id="3.30.1390.10:FF:000001">
    <property type="entry name" value="50S ribosomal protein L7/L12"/>
    <property type="match status" value="1"/>
</dbReference>
<dbReference type="GO" id="GO:0005840">
    <property type="term" value="C:ribosome"/>
    <property type="evidence" value="ECO:0007669"/>
    <property type="project" value="UniProtKB-KW"/>
</dbReference>
<dbReference type="SUPFAM" id="SSF48300">
    <property type="entry name" value="Ribosomal protein L7/12, oligomerisation (N-terminal) domain"/>
    <property type="match status" value="1"/>
</dbReference>
<dbReference type="InterPro" id="IPR008932">
    <property type="entry name" value="Ribosomal_bL12_oligo"/>
</dbReference>
<evidence type="ECO:0000313" key="7">
    <source>
        <dbReference type="Proteomes" id="UP000327157"/>
    </source>
</evidence>
<keyword evidence="3" id="KW-0687">Ribonucleoprotein</keyword>
<evidence type="ECO:0000256" key="1">
    <source>
        <dbReference type="ARBA" id="ARBA00007197"/>
    </source>
</evidence>
<evidence type="ECO:0000259" key="5">
    <source>
        <dbReference type="Pfam" id="PF16320"/>
    </source>
</evidence>
<name>A0A5N5H4P1_9ROSA</name>
<evidence type="ECO:0000256" key="2">
    <source>
        <dbReference type="ARBA" id="ARBA00022980"/>
    </source>
</evidence>
<accession>A0A5N5H4P1</accession>
<dbReference type="Gene3D" id="1.20.5.710">
    <property type="entry name" value="Single helix bin"/>
    <property type="match status" value="1"/>
</dbReference>
<dbReference type="InterPro" id="IPR013823">
    <property type="entry name" value="Ribosomal_bL12_C"/>
</dbReference>
<gene>
    <name evidence="6" type="ORF">D8674_013973</name>
</gene>
<dbReference type="EMBL" id="SMOL01000401">
    <property type="protein sequence ID" value="KAB2618104.1"/>
    <property type="molecule type" value="Genomic_DNA"/>
</dbReference>
<dbReference type="NCBIfam" id="TIGR00855">
    <property type="entry name" value="L12"/>
    <property type="match status" value="1"/>
</dbReference>
<dbReference type="GO" id="GO:0006412">
    <property type="term" value="P:translation"/>
    <property type="evidence" value="ECO:0007669"/>
    <property type="project" value="InterPro"/>
</dbReference>
<feature type="domain" description="Large ribosomal subunit protein bL12 oligomerization" evidence="5">
    <location>
        <begin position="59"/>
        <end position="102"/>
    </location>
</feature>
<comment type="caution">
    <text evidence="6">The sequence shown here is derived from an EMBL/GenBank/DDBJ whole genome shotgun (WGS) entry which is preliminary data.</text>
</comment>
<comment type="similarity">
    <text evidence="1">Belongs to the bacterial ribosomal protein bL12 family.</text>
</comment>
<sequence length="193" mass="20929">MRYLRFISPHFSRIQNTLNPPNPNPISSLQSKPQIFSHVVCNYTTAVPEQRPPPSESLSAIADEISGLTLLEVSDLTEVLREKLGVKEMPGMVMMMPGMGFGGLRGGGKGGAAAAKSEEKAEKLVFDVKLDSFDAAAKIKVIKEVRTFTDLGLKEAKDLVEKAPTLLKKGVTKEEAESIVAKMKEVGAKISME</sequence>
<proteinExistence type="inferred from homology"/>
<dbReference type="Gene3D" id="3.30.1390.10">
    <property type="match status" value="1"/>
</dbReference>
<organism evidence="6 7">
    <name type="scientific">Pyrus ussuriensis x Pyrus communis</name>
    <dbReference type="NCBI Taxonomy" id="2448454"/>
    <lineage>
        <taxon>Eukaryota</taxon>
        <taxon>Viridiplantae</taxon>
        <taxon>Streptophyta</taxon>
        <taxon>Embryophyta</taxon>
        <taxon>Tracheophyta</taxon>
        <taxon>Spermatophyta</taxon>
        <taxon>Magnoliopsida</taxon>
        <taxon>eudicotyledons</taxon>
        <taxon>Gunneridae</taxon>
        <taxon>Pentapetalae</taxon>
        <taxon>rosids</taxon>
        <taxon>fabids</taxon>
        <taxon>Rosales</taxon>
        <taxon>Rosaceae</taxon>
        <taxon>Amygdaloideae</taxon>
        <taxon>Maleae</taxon>
        <taxon>Pyrus</taxon>
    </lineage>
</organism>
<dbReference type="InterPro" id="IPR036235">
    <property type="entry name" value="Ribosomal_bL12_oligo_N_sf"/>
</dbReference>
<dbReference type="GO" id="GO:0005737">
    <property type="term" value="C:cytoplasm"/>
    <property type="evidence" value="ECO:0007669"/>
    <property type="project" value="UniProtKB-ARBA"/>
</dbReference>
<dbReference type="OrthoDB" id="250175at2759"/>
<evidence type="ECO:0000313" key="6">
    <source>
        <dbReference type="EMBL" id="KAB2618104.1"/>
    </source>
</evidence>
<dbReference type="GO" id="GO:0003729">
    <property type="term" value="F:mRNA binding"/>
    <property type="evidence" value="ECO:0007669"/>
    <property type="project" value="TreeGrafter"/>
</dbReference>
<dbReference type="InterPro" id="IPR000206">
    <property type="entry name" value="Ribosomal_bL12"/>
</dbReference>
<protein>
    <submittedName>
        <fullName evidence="6">50S ribosomal protein L12</fullName>
    </submittedName>
</protein>
<dbReference type="HAMAP" id="MF_00368">
    <property type="entry name" value="Ribosomal_bL12"/>
    <property type="match status" value="1"/>
</dbReference>
<evidence type="ECO:0000256" key="3">
    <source>
        <dbReference type="ARBA" id="ARBA00023274"/>
    </source>
</evidence>
<reference evidence="6 7" key="1">
    <citation type="submission" date="2019-09" db="EMBL/GenBank/DDBJ databases">
        <authorList>
            <person name="Ou C."/>
        </authorList>
    </citation>
    <scope>NUCLEOTIDE SEQUENCE [LARGE SCALE GENOMIC DNA]</scope>
    <source>
        <strain evidence="6">S2</strain>
        <tissue evidence="6">Leaf</tissue>
    </source>
</reference>
<dbReference type="GO" id="GO:1990904">
    <property type="term" value="C:ribonucleoprotein complex"/>
    <property type="evidence" value="ECO:0007669"/>
    <property type="project" value="UniProtKB-KW"/>
</dbReference>
<dbReference type="Pfam" id="PF16320">
    <property type="entry name" value="Ribosomal_L12_N"/>
    <property type="match status" value="1"/>
</dbReference>
<dbReference type="Pfam" id="PF00542">
    <property type="entry name" value="Ribosomal_L12"/>
    <property type="match status" value="1"/>
</dbReference>
<dbReference type="AlphaFoldDB" id="A0A5N5H4P1"/>
<dbReference type="GO" id="GO:0003735">
    <property type="term" value="F:structural constituent of ribosome"/>
    <property type="evidence" value="ECO:0007669"/>
    <property type="project" value="InterPro"/>
</dbReference>